<keyword evidence="13" id="KW-1185">Reference proteome</keyword>
<dbReference type="PANTHER" id="PTHR31992">
    <property type="entry name" value="DOF ZINC FINGER PROTEIN DOF1.4-RELATED"/>
    <property type="match status" value="1"/>
</dbReference>
<accession>A0A843X0S7</accession>
<evidence type="ECO:0000259" key="11">
    <source>
        <dbReference type="PROSITE" id="PS50884"/>
    </source>
</evidence>
<dbReference type="GO" id="GO:0008270">
    <property type="term" value="F:zinc ion binding"/>
    <property type="evidence" value="ECO:0007669"/>
    <property type="project" value="UniProtKB-KW"/>
</dbReference>
<evidence type="ECO:0000256" key="4">
    <source>
        <dbReference type="ARBA" id="ARBA00023015"/>
    </source>
</evidence>
<dbReference type="PROSITE" id="PS01361">
    <property type="entry name" value="ZF_DOF_1"/>
    <property type="match status" value="1"/>
</dbReference>
<proteinExistence type="predicted"/>
<dbReference type="Pfam" id="PF02701">
    <property type="entry name" value="Zn_ribbon_Dof"/>
    <property type="match status" value="1"/>
</dbReference>
<keyword evidence="6 9" id="KW-0804">Transcription</keyword>
<dbReference type="EMBL" id="NMUH01004191">
    <property type="protein sequence ID" value="MQM08710.1"/>
    <property type="molecule type" value="Genomic_DNA"/>
</dbReference>
<dbReference type="InterPro" id="IPR045174">
    <property type="entry name" value="Dof"/>
</dbReference>
<evidence type="ECO:0000256" key="2">
    <source>
        <dbReference type="ARBA" id="ARBA00022771"/>
    </source>
</evidence>
<dbReference type="PROSITE" id="PS50884">
    <property type="entry name" value="ZF_DOF_2"/>
    <property type="match status" value="1"/>
</dbReference>
<dbReference type="Proteomes" id="UP000652761">
    <property type="component" value="Unassembled WGS sequence"/>
</dbReference>
<dbReference type="GO" id="GO:0005634">
    <property type="term" value="C:nucleus"/>
    <property type="evidence" value="ECO:0007669"/>
    <property type="project" value="UniProtKB-SubCell"/>
</dbReference>
<evidence type="ECO:0000313" key="13">
    <source>
        <dbReference type="Proteomes" id="UP000652761"/>
    </source>
</evidence>
<gene>
    <name evidence="12" type="ORF">Taro_041566</name>
</gene>
<comment type="subcellular location">
    <subcellularLocation>
        <location evidence="8 9">Nucleus</location>
    </subcellularLocation>
</comment>
<dbReference type="GO" id="GO:0003677">
    <property type="term" value="F:DNA binding"/>
    <property type="evidence" value="ECO:0007669"/>
    <property type="project" value="UniProtKB-UniRule"/>
</dbReference>
<comment type="function">
    <text evidence="9">Transcription factor that binds specifically to a 5'-AA[AG]G-3' consensus core sequence.</text>
</comment>
<dbReference type="OrthoDB" id="1927254at2759"/>
<name>A0A843X0S7_COLES</name>
<evidence type="ECO:0000256" key="1">
    <source>
        <dbReference type="ARBA" id="ARBA00022723"/>
    </source>
</evidence>
<evidence type="ECO:0000256" key="10">
    <source>
        <dbReference type="SAM" id="MobiDB-lite"/>
    </source>
</evidence>
<keyword evidence="3 9" id="KW-0862">Zinc</keyword>
<protein>
    <recommendedName>
        <fullName evidence="9">Dof zinc finger protein</fullName>
    </recommendedName>
</protein>
<feature type="domain" description="Dof-type" evidence="11">
    <location>
        <begin position="26"/>
        <end position="80"/>
    </location>
</feature>
<evidence type="ECO:0000256" key="6">
    <source>
        <dbReference type="ARBA" id="ARBA00023163"/>
    </source>
</evidence>
<feature type="compositionally biased region" description="Low complexity" evidence="10">
    <location>
        <begin position="106"/>
        <end position="115"/>
    </location>
</feature>
<feature type="region of interest" description="Disordered" evidence="10">
    <location>
        <begin position="70"/>
        <end position="122"/>
    </location>
</feature>
<evidence type="ECO:0000256" key="9">
    <source>
        <dbReference type="RuleBase" id="RU369094"/>
    </source>
</evidence>
<keyword evidence="7 8" id="KW-0539">Nucleus</keyword>
<dbReference type="PANTHER" id="PTHR31992:SF366">
    <property type="entry name" value="DOF ZINC FINGER PROTEIN"/>
    <property type="match status" value="1"/>
</dbReference>
<reference evidence="12" key="1">
    <citation type="submission" date="2017-07" db="EMBL/GenBank/DDBJ databases">
        <title>Taro Niue Genome Assembly and Annotation.</title>
        <authorList>
            <person name="Atibalentja N."/>
            <person name="Keating K."/>
            <person name="Fields C.J."/>
        </authorList>
    </citation>
    <scope>NUCLEOTIDE SEQUENCE</scope>
    <source>
        <strain evidence="12">Niue_2</strain>
        <tissue evidence="12">Leaf</tissue>
    </source>
</reference>
<evidence type="ECO:0000256" key="5">
    <source>
        <dbReference type="ARBA" id="ARBA00023125"/>
    </source>
</evidence>
<dbReference type="GO" id="GO:0003700">
    <property type="term" value="F:DNA-binding transcription factor activity"/>
    <property type="evidence" value="ECO:0007669"/>
    <property type="project" value="UniProtKB-UniRule"/>
</dbReference>
<evidence type="ECO:0000256" key="8">
    <source>
        <dbReference type="PROSITE-ProRule" id="PRU00071"/>
    </source>
</evidence>
<keyword evidence="2 8" id="KW-0863">Zinc-finger</keyword>
<evidence type="ECO:0000256" key="7">
    <source>
        <dbReference type="ARBA" id="ARBA00023242"/>
    </source>
</evidence>
<keyword evidence="1 9" id="KW-0479">Metal-binding</keyword>
<dbReference type="InterPro" id="IPR003851">
    <property type="entry name" value="Znf_Dof"/>
</dbReference>
<dbReference type="AlphaFoldDB" id="A0A843X0S7"/>
<sequence length="287" mass="29718">MLSIAGDLRLPATMEPSMRAAMGESERCPRCGSHNTKFCYYNNYNLAQPRHFCKSCRRYWTLGGSLRNVPIGGSTRSNPAAAPHHPTKQPHHASATTSSSKRRRASAGPFPTSASPSPPPSISTAARTLLAFDAPSSSTVSAAAKPEPASILEPASADILGSFVSLLTEPLPAGGGFLAIGDHLAHGRDEEFELGLGFGGGPKWVSDEVGFGMARPVLAWPLFVEDDGAAGLFGTGVMGDGVAGGITGERDAWQAMAKGTAELDGGDCGGCFGWPELAMTTTSGKAV</sequence>
<evidence type="ECO:0000313" key="12">
    <source>
        <dbReference type="EMBL" id="MQM08710.1"/>
    </source>
</evidence>
<organism evidence="12 13">
    <name type="scientific">Colocasia esculenta</name>
    <name type="common">Wild taro</name>
    <name type="synonym">Arum esculentum</name>
    <dbReference type="NCBI Taxonomy" id="4460"/>
    <lineage>
        <taxon>Eukaryota</taxon>
        <taxon>Viridiplantae</taxon>
        <taxon>Streptophyta</taxon>
        <taxon>Embryophyta</taxon>
        <taxon>Tracheophyta</taxon>
        <taxon>Spermatophyta</taxon>
        <taxon>Magnoliopsida</taxon>
        <taxon>Liliopsida</taxon>
        <taxon>Araceae</taxon>
        <taxon>Aroideae</taxon>
        <taxon>Colocasieae</taxon>
        <taxon>Colocasia</taxon>
    </lineage>
</organism>
<keyword evidence="4 9" id="KW-0805">Transcription regulation</keyword>
<keyword evidence="5 8" id="KW-0238">DNA-binding</keyword>
<comment type="caution">
    <text evidence="12">The sequence shown here is derived from an EMBL/GenBank/DDBJ whole genome shotgun (WGS) entry which is preliminary data.</text>
</comment>
<evidence type="ECO:0000256" key="3">
    <source>
        <dbReference type="ARBA" id="ARBA00022833"/>
    </source>
</evidence>